<dbReference type="AlphaFoldDB" id="A0A4R2NVB7"/>
<reference evidence="2 3" key="1">
    <citation type="submission" date="2019-03" db="EMBL/GenBank/DDBJ databases">
        <title>Genomic Encyclopedia of Type Strains, Phase IV (KMG-IV): sequencing the most valuable type-strain genomes for metagenomic binning, comparative biology and taxonomic classification.</title>
        <authorList>
            <person name="Goeker M."/>
        </authorList>
    </citation>
    <scope>NUCLEOTIDE SEQUENCE [LARGE SCALE GENOMIC DNA]</scope>
    <source>
        <strain evidence="2 3">DSM 19377</strain>
    </source>
</reference>
<comment type="caution">
    <text evidence="2">The sequence shown here is derived from an EMBL/GenBank/DDBJ whole genome shotgun (WGS) entry which is preliminary data.</text>
</comment>
<name>A0A4R2NVB7_9BACL</name>
<evidence type="ECO:0000313" key="2">
    <source>
        <dbReference type="EMBL" id="TCP26039.1"/>
    </source>
</evidence>
<proteinExistence type="predicted"/>
<dbReference type="Proteomes" id="UP000295416">
    <property type="component" value="Unassembled WGS sequence"/>
</dbReference>
<protein>
    <submittedName>
        <fullName evidence="2">Uncharacterized protein</fullName>
    </submittedName>
</protein>
<evidence type="ECO:0000256" key="1">
    <source>
        <dbReference type="SAM" id="MobiDB-lite"/>
    </source>
</evidence>
<dbReference type="EMBL" id="SLXK01000020">
    <property type="protein sequence ID" value="TCP26039.1"/>
    <property type="molecule type" value="Genomic_DNA"/>
</dbReference>
<accession>A0A4R2NVB7</accession>
<organism evidence="2 3">
    <name type="scientific">Scopulibacillus darangshiensis</name>
    <dbReference type="NCBI Taxonomy" id="442528"/>
    <lineage>
        <taxon>Bacteria</taxon>
        <taxon>Bacillati</taxon>
        <taxon>Bacillota</taxon>
        <taxon>Bacilli</taxon>
        <taxon>Bacillales</taxon>
        <taxon>Sporolactobacillaceae</taxon>
        <taxon>Scopulibacillus</taxon>
    </lineage>
</organism>
<feature type="region of interest" description="Disordered" evidence="1">
    <location>
        <begin position="31"/>
        <end position="55"/>
    </location>
</feature>
<sequence>MTNKRKENYSKMELQMNTVLNPEMAIFSEKKNTDLNQTFPADSPLEQQVDDESYK</sequence>
<gene>
    <name evidence="2" type="ORF">EV207_12073</name>
</gene>
<evidence type="ECO:0000313" key="3">
    <source>
        <dbReference type="Proteomes" id="UP000295416"/>
    </source>
</evidence>
<dbReference type="RefSeq" id="WP_165886946.1">
    <property type="nucleotide sequence ID" value="NZ_SLXK01000020.1"/>
</dbReference>
<keyword evidence="3" id="KW-1185">Reference proteome</keyword>